<keyword evidence="2" id="KW-1185">Reference proteome</keyword>
<sequence>MTCMNKEAIVLKNDRVGRVQTPVERQIALVLEYERSGLSRPRFAAMAGVKYQTFVSWRRKDGLSSSVRQQQRVRPVSFVEAVFSAGAGEAAGTRSTADLVLELSCGVKLHIQCSAHITLAVQLLNALQESRPC</sequence>
<dbReference type="InterPro" id="IPR010921">
    <property type="entry name" value="Trp_repressor/repl_initiator"/>
</dbReference>
<evidence type="ECO:0008006" key="3">
    <source>
        <dbReference type="Google" id="ProtNLM"/>
    </source>
</evidence>
<dbReference type="EMBL" id="SOCA01000001">
    <property type="protein sequence ID" value="TDU80783.1"/>
    <property type="molecule type" value="Genomic_DNA"/>
</dbReference>
<accession>A0A4V3FI27</accession>
<dbReference type="GO" id="GO:0043565">
    <property type="term" value="F:sequence-specific DNA binding"/>
    <property type="evidence" value="ECO:0007669"/>
    <property type="project" value="InterPro"/>
</dbReference>
<organism evidence="1 2">
    <name type="scientific">Prosthecobacter fusiformis</name>
    <dbReference type="NCBI Taxonomy" id="48464"/>
    <lineage>
        <taxon>Bacteria</taxon>
        <taxon>Pseudomonadati</taxon>
        <taxon>Verrucomicrobiota</taxon>
        <taxon>Verrucomicrobiia</taxon>
        <taxon>Verrucomicrobiales</taxon>
        <taxon>Verrucomicrobiaceae</taxon>
        <taxon>Prosthecobacter</taxon>
    </lineage>
</organism>
<comment type="caution">
    <text evidence="1">The sequence shown here is derived from an EMBL/GenBank/DDBJ whole genome shotgun (WGS) entry which is preliminary data.</text>
</comment>
<dbReference type="SUPFAM" id="SSF48295">
    <property type="entry name" value="TrpR-like"/>
    <property type="match status" value="1"/>
</dbReference>
<evidence type="ECO:0000313" key="1">
    <source>
        <dbReference type="EMBL" id="TDU80783.1"/>
    </source>
</evidence>
<proteinExistence type="predicted"/>
<dbReference type="AlphaFoldDB" id="A0A4V3FI27"/>
<dbReference type="Proteomes" id="UP000295662">
    <property type="component" value="Unassembled WGS sequence"/>
</dbReference>
<protein>
    <recommendedName>
        <fullName evidence="3">Transposase</fullName>
    </recommendedName>
</protein>
<gene>
    <name evidence="1" type="ORF">EI77_00080</name>
</gene>
<reference evidence="1 2" key="1">
    <citation type="submission" date="2019-03" db="EMBL/GenBank/DDBJ databases">
        <title>Genomic Encyclopedia of Archaeal and Bacterial Type Strains, Phase II (KMG-II): from individual species to whole genera.</title>
        <authorList>
            <person name="Goeker M."/>
        </authorList>
    </citation>
    <scope>NUCLEOTIDE SEQUENCE [LARGE SCALE GENOMIC DNA]</scope>
    <source>
        <strain evidence="1 2">ATCC 25309</strain>
    </source>
</reference>
<name>A0A4V3FI27_9BACT</name>
<evidence type="ECO:0000313" key="2">
    <source>
        <dbReference type="Proteomes" id="UP000295662"/>
    </source>
</evidence>
<dbReference type="NCBIfam" id="NF047593">
    <property type="entry name" value="IS66_ISAeme5_TnpA"/>
    <property type="match status" value="1"/>
</dbReference>